<gene>
    <name evidence="5" type="ORF">MFMK1_001932</name>
</gene>
<proteinExistence type="predicted"/>
<dbReference type="SMART" id="SM00342">
    <property type="entry name" value="HTH_ARAC"/>
    <property type="match status" value="1"/>
</dbReference>
<reference evidence="5 6" key="1">
    <citation type="submission" date="2023-04" db="EMBL/GenBank/DDBJ databases">
        <authorList>
            <person name="Hsu D."/>
        </authorList>
    </citation>
    <scope>NUCLEOTIDE SEQUENCE [LARGE SCALE GENOMIC DNA]</scope>
    <source>
        <strain evidence="5 6">MK1</strain>
    </source>
</reference>
<feature type="domain" description="HTH araC/xylS-type" evidence="4">
    <location>
        <begin position="225"/>
        <end position="323"/>
    </location>
</feature>
<dbReference type="GO" id="GO:0003700">
    <property type="term" value="F:DNA-binding transcription factor activity"/>
    <property type="evidence" value="ECO:0007669"/>
    <property type="project" value="InterPro"/>
</dbReference>
<dbReference type="InterPro" id="IPR009057">
    <property type="entry name" value="Homeodomain-like_sf"/>
</dbReference>
<evidence type="ECO:0000256" key="3">
    <source>
        <dbReference type="ARBA" id="ARBA00023163"/>
    </source>
</evidence>
<evidence type="ECO:0000259" key="4">
    <source>
        <dbReference type="PROSITE" id="PS01124"/>
    </source>
</evidence>
<name>A0AAU0UPH2_9FIRM</name>
<evidence type="ECO:0000256" key="1">
    <source>
        <dbReference type="ARBA" id="ARBA00023015"/>
    </source>
</evidence>
<dbReference type="Pfam" id="PF07883">
    <property type="entry name" value="Cupin_2"/>
    <property type="match status" value="1"/>
</dbReference>
<dbReference type="SUPFAM" id="SSF46689">
    <property type="entry name" value="Homeodomain-like"/>
    <property type="match status" value="1"/>
</dbReference>
<dbReference type="Pfam" id="PF12833">
    <property type="entry name" value="HTH_18"/>
    <property type="match status" value="1"/>
</dbReference>
<accession>A0AAU0UPH2</accession>
<evidence type="ECO:0000313" key="5">
    <source>
        <dbReference type="EMBL" id="WRO22109.1"/>
    </source>
</evidence>
<keyword evidence="2" id="KW-0238">DNA-binding</keyword>
<dbReference type="GO" id="GO:0043565">
    <property type="term" value="F:sequence-specific DNA binding"/>
    <property type="evidence" value="ECO:0007669"/>
    <property type="project" value="InterPro"/>
</dbReference>
<keyword evidence="6" id="KW-1185">Reference proteome</keyword>
<dbReference type="InterPro" id="IPR014710">
    <property type="entry name" value="RmlC-like_jellyroll"/>
</dbReference>
<protein>
    <submittedName>
        <fullName evidence="5">AraC family transcriptional regulator</fullName>
    </submittedName>
</protein>
<dbReference type="InterPro" id="IPR018060">
    <property type="entry name" value="HTH_AraC"/>
</dbReference>
<dbReference type="Gene3D" id="2.60.120.10">
    <property type="entry name" value="Jelly Rolls"/>
    <property type="match status" value="1"/>
</dbReference>
<dbReference type="RefSeq" id="WP_366921528.1">
    <property type="nucleotide sequence ID" value="NZ_CP121694.1"/>
</dbReference>
<dbReference type="PROSITE" id="PS01124">
    <property type="entry name" value="HTH_ARAC_FAMILY_2"/>
    <property type="match status" value="1"/>
</dbReference>
<dbReference type="AlphaFoldDB" id="A0AAU0UPH2"/>
<evidence type="ECO:0000313" key="6">
    <source>
        <dbReference type="Proteomes" id="UP001329915"/>
    </source>
</evidence>
<dbReference type="InterPro" id="IPR013096">
    <property type="entry name" value="Cupin_2"/>
</dbReference>
<sequence>MAFEQARFQQGIDAGHGHWDGDAAVREGGLLRQRQETVGGPGFHWNRGYGIVDKNEYNGVDFMQQEIKILIAVLSKLNMGETYEPHEHPYYQLNHVVRGEYEITVEGNTFAVGLGDTILIPANSVHSIINTSNEPSYYFEVKFSSFSKGVKEMCSDIGFLIRDDDFSGKLMKEIFDESNNSTPESEEIIVTYLYAMLFKLSAEKRRKKDTLSKYIEVSAYSEPVRETIRFLEDNYKKQLSLDDIVEQAPLQKSYLCSLFKKETTVTIFECLMIIRIRKAVELLTYTNMPLSKVSKETGFVNITHFNRVFTKHVMIPPGRYRKHLRSQDVYWKDAMANPITAATVGVKKIDFPMLKGITG</sequence>
<dbReference type="InterPro" id="IPR037923">
    <property type="entry name" value="HTH-like"/>
</dbReference>
<dbReference type="EMBL" id="CP121694">
    <property type="protein sequence ID" value="WRO22109.1"/>
    <property type="molecule type" value="Genomic_DNA"/>
</dbReference>
<dbReference type="PANTHER" id="PTHR43280">
    <property type="entry name" value="ARAC-FAMILY TRANSCRIPTIONAL REGULATOR"/>
    <property type="match status" value="1"/>
</dbReference>
<keyword evidence="1" id="KW-0805">Transcription regulation</keyword>
<dbReference type="Proteomes" id="UP001329915">
    <property type="component" value="Chromosome"/>
</dbReference>
<dbReference type="KEGG" id="dbc:MFMK1_001932"/>
<dbReference type="SUPFAM" id="SSF51215">
    <property type="entry name" value="Regulatory protein AraC"/>
    <property type="match status" value="1"/>
</dbReference>
<dbReference type="Gene3D" id="1.10.10.60">
    <property type="entry name" value="Homeodomain-like"/>
    <property type="match status" value="2"/>
</dbReference>
<keyword evidence="3" id="KW-0804">Transcription</keyword>
<dbReference type="CDD" id="cd02208">
    <property type="entry name" value="cupin_RmlC-like"/>
    <property type="match status" value="1"/>
</dbReference>
<evidence type="ECO:0000256" key="2">
    <source>
        <dbReference type="ARBA" id="ARBA00023125"/>
    </source>
</evidence>
<organism evidence="5 6">
    <name type="scientific">Metallumcola ferriviriculae</name>
    <dbReference type="NCBI Taxonomy" id="3039180"/>
    <lineage>
        <taxon>Bacteria</taxon>
        <taxon>Bacillati</taxon>
        <taxon>Bacillota</taxon>
        <taxon>Clostridia</taxon>
        <taxon>Neomoorellales</taxon>
        <taxon>Desulfitibacteraceae</taxon>
        <taxon>Metallumcola</taxon>
    </lineage>
</organism>
<dbReference type="PANTHER" id="PTHR43280:SF2">
    <property type="entry name" value="HTH-TYPE TRANSCRIPTIONAL REGULATOR EXSA"/>
    <property type="match status" value="1"/>
</dbReference>